<dbReference type="AlphaFoldDB" id="A0A101KPD3"/>
<comment type="caution">
    <text evidence="2">The sequence shown here is derived from an EMBL/GenBank/DDBJ whole genome shotgun (WGS) entry which is preliminary data.</text>
</comment>
<reference evidence="2 3" key="1">
    <citation type="submission" date="2015-12" db="EMBL/GenBank/DDBJ databases">
        <title>Draft genome sequence of Mesorhizobium sp. UFLA 01-765, a multitolerant efficient symbiont and plant-growth promoting strain isolated from Zn-mining soil using Leucaena leucocephala as a trap plant.</title>
        <authorList>
            <person name="Rangel W.M."/>
            <person name="Thijs S."/>
            <person name="Longatti S.M."/>
            <person name="Moreira F.M."/>
            <person name="Weyens N."/>
            <person name="Vangronsveld J."/>
            <person name="Van Hamme J.D."/>
            <person name="Bottos E.M."/>
            <person name="Rineau F."/>
        </authorList>
    </citation>
    <scope>NUCLEOTIDE SEQUENCE [LARGE SCALE GENOMIC DNA]</scope>
    <source>
        <strain evidence="2 3">UFLA 01-765</strain>
    </source>
</reference>
<protein>
    <recommendedName>
        <fullName evidence="4">Transposase</fullName>
    </recommendedName>
</protein>
<dbReference type="Proteomes" id="UP000053176">
    <property type="component" value="Unassembled WGS sequence"/>
</dbReference>
<organism evidence="2 3">
    <name type="scientific">Rhizobium loti</name>
    <name type="common">Mesorhizobium loti</name>
    <dbReference type="NCBI Taxonomy" id="381"/>
    <lineage>
        <taxon>Bacteria</taxon>
        <taxon>Pseudomonadati</taxon>
        <taxon>Pseudomonadota</taxon>
        <taxon>Alphaproteobacteria</taxon>
        <taxon>Hyphomicrobiales</taxon>
        <taxon>Phyllobacteriaceae</taxon>
        <taxon>Mesorhizobium</taxon>
    </lineage>
</organism>
<gene>
    <name evidence="2" type="ORF">AU467_30020</name>
</gene>
<evidence type="ECO:0000313" key="3">
    <source>
        <dbReference type="Proteomes" id="UP000053176"/>
    </source>
</evidence>
<dbReference type="EMBL" id="LPWA01000135">
    <property type="protein sequence ID" value="KUM24437.1"/>
    <property type="molecule type" value="Genomic_DNA"/>
</dbReference>
<name>A0A101KPD3_RHILI</name>
<proteinExistence type="predicted"/>
<sequence length="72" mass="8294">MPQAWHRGRDVLQLEEALWRPDASEFKRMRQLEHENNRLKNIVADLTLKKRHAGRTSRAESDEACPPTAACG</sequence>
<evidence type="ECO:0008006" key="4">
    <source>
        <dbReference type="Google" id="ProtNLM"/>
    </source>
</evidence>
<accession>A0A101KPD3</accession>
<evidence type="ECO:0000256" key="1">
    <source>
        <dbReference type="SAM" id="MobiDB-lite"/>
    </source>
</evidence>
<evidence type="ECO:0000313" key="2">
    <source>
        <dbReference type="EMBL" id="KUM24437.1"/>
    </source>
</evidence>
<feature type="region of interest" description="Disordered" evidence="1">
    <location>
        <begin position="51"/>
        <end position="72"/>
    </location>
</feature>